<accession>X1P3P0</accession>
<gene>
    <name evidence="1" type="ORF">S06H3_51530</name>
</gene>
<proteinExistence type="predicted"/>
<dbReference type="AlphaFoldDB" id="X1P3P0"/>
<evidence type="ECO:0000313" key="1">
    <source>
        <dbReference type="EMBL" id="GAI37051.1"/>
    </source>
</evidence>
<feature type="non-terminal residue" evidence="1">
    <location>
        <position position="41"/>
    </location>
</feature>
<protein>
    <submittedName>
        <fullName evidence="1">Uncharacterized protein</fullName>
    </submittedName>
</protein>
<sequence length="41" mass="4947">MKMVSINFLVWRQGVDIKIIHTQEELAEAYHLIWRIYSKEG</sequence>
<comment type="caution">
    <text evidence="1">The sequence shown here is derived from an EMBL/GenBank/DDBJ whole genome shotgun (WGS) entry which is preliminary data.</text>
</comment>
<dbReference type="EMBL" id="BARV01032705">
    <property type="protein sequence ID" value="GAI37051.1"/>
    <property type="molecule type" value="Genomic_DNA"/>
</dbReference>
<organism evidence="1">
    <name type="scientific">marine sediment metagenome</name>
    <dbReference type="NCBI Taxonomy" id="412755"/>
    <lineage>
        <taxon>unclassified sequences</taxon>
        <taxon>metagenomes</taxon>
        <taxon>ecological metagenomes</taxon>
    </lineage>
</organism>
<reference evidence="1" key="1">
    <citation type="journal article" date="2014" name="Front. Microbiol.">
        <title>High frequency of phylogenetically diverse reductive dehalogenase-homologous genes in deep subseafloor sedimentary metagenomes.</title>
        <authorList>
            <person name="Kawai M."/>
            <person name="Futagami T."/>
            <person name="Toyoda A."/>
            <person name="Takaki Y."/>
            <person name="Nishi S."/>
            <person name="Hori S."/>
            <person name="Arai W."/>
            <person name="Tsubouchi T."/>
            <person name="Morono Y."/>
            <person name="Uchiyama I."/>
            <person name="Ito T."/>
            <person name="Fujiyama A."/>
            <person name="Inagaki F."/>
            <person name="Takami H."/>
        </authorList>
    </citation>
    <scope>NUCLEOTIDE SEQUENCE</scope>
    <source>
        <strain evidence="1">Expedition CK06-06</strain>
    </source>
</reference>
<name>X1P3P0_9ZZZZ</name>